<evidence type="ECO:0000313" key="3">
    <source>
        <dbReference type="Proteomes" id="UP000092445"/>
    </source>
</evidence>
<evidence type="ECO:0000313" key="2">
    <source>
        <dbReference type="EnsemblMetazoa" id="GPAI033539-PA"/>
    </source>
</evidence>
<dbReference type="Gene3D" id="3.30.420.10">
    <property type="entry name" value="Ribonuclease H-like superfamily/Ribonuclease H"/>
    <property type="match status" value="1"/>
</dbReference>
<protein>
    <submittedName>
        <fullName evidence="2">Uncharacterized protein</fullName>
    </submittedName>
</protein>
<reference evidence="2" key="2">
    <citation type="submission" date="2020-05" db="UniProtKB">
        <authorList>
            <consortium name="EnsemblMetazoa"/>
        </authorList>
    </citation>
    <scope>IDENTIFICATION</scope>
    <source>
        <strain evidence="2">IAEA</strain>
    </source>
</reference>
<reference evidence="3" key="1">
    <citation type="submission" date="2014-03" db="EMBL/GenBank/DDBJ databases">
        <authorList>
            <person name="Aksoy S."/>
            <person name="Warren W."/>
            <person name="Wilson R.K."/>
        </authorList>
    </citation>
    <scope>NUCLEOTIDE SEQUENCE [LARGE SCALE GENOMIC DNA]</scope>
    <source>
        <strain evidence="3">IAEA</strain>
    </source>
</reference>
<keyword evidence="3" id="KW-1185">Reference proteome</keyword>
<organism evidence="2 3">
    <name type="scientific">Glossina pallidipes</name>
    <name type="common">Tsetse fly</name>
    <dbReference type="NCBI Taxonomy" id="7398"/>
    <lineage>
        <taxon>Eukaryota</taxon>
        <taxon>Metazoa</taxon>
        <taxon>Ecdysozoa</taxon>
        <taxon>Arthropoda</taxon>
        <taxon>Hexapoda</taxon>
        <taxon>Insecta</taxon>
        <taxon>Pterygota</taxon>
        <taxon>Neoptera</taxon>
        <taxon>Endopterygota</taxon>
        <taxon>Diptera</taxon>
        <taxon>Brachycera</taxon>
        <taxon>Muscomorpha</taxon>
        <taxon>Hippoboscoidea</taxon>
        <taxon>Glossinidae</taxon>
        <taxon>Glossina</taxon>
    </lineage>
</organism>
<dbReference type="SUPFAM" id="SSF53098">
    <property type="entry name" value="Ribonuclease H-like"/>
    <property type="match status" value="1"/>
</dbReference>
<dbReference type="InterPro" id="IPR036397">
    <property type="entry name" value="RNaseH_sf"/>
</dbReference>
<dbReference type="AlphaFoldDB" id="A0A1B0A3R0"/>
<accession>A0A1B0A3R0</accession>
<dbReference type="EnsemblMetazoa" id="GPAI033539-RA">
    <property type="protein sequence ID" value="GPAI033539-PA"/>
    <property type="gene ID" value="GPAI033539"/>
</dbReference>
<feature type="region of interest" description="Disordered" evidence="1">
    <location>
        <begin position="1"/>
        <end position="39"/>
    </location>
</feature>
<feature type="compositionally biased region" description="Polar residues" evidence="1">
    <location>
        <begin position="1"/>
        <end position="12"/>
    </location>
</feature>
<dbReference type="Proteomes" id="UP000092445">
    <property type="component" value="Unassembled WGS sequence"/>
</dbReference>
<sequence>MDSKAQNGSTVSMGDEPMLHIINPKQQKRWQQNKKDSKPKNKCFACQKYQPWNCSSKLSKLLRQILRTDNGIEYCNKKVHDILQQRKIIHQPSTPRTLEQNEHELSKLKSHYFSEHF</sequence>
<name>A0A1B0A3R0_GLOPL</name>
<dbReference type="InterPro" id="IPR012337">
    <property type="entry name" value="RNaseH-like_sf"/>
</dbReference>
<dbReference type="GO" id="GO:0003676">
    <property type="term" value="F:nucleic acid binding"/>
    <property type="evidence" value="ECO:0007669"/>
    <property type="project" value="InterPro"/>
</dbReference>
<dbReference type="VEuPathDB" id="VectorBase:GPAI033539"/>
<evidence type="ECO:0000256" key="1">
    <source>
        <dbReference type="SAM" id="MobiDB-lite"/>
    </source>
</evidence>
<proteinExistence type="predicted"/>